<evidence type="ECO:0000313" key="3">
    <source>
        <dbReference type="Proteomes" id="UP000077098"/>
    </source>
</evidence>
<evidence type="ECO:0000256" key="1">
    <source>
        <dbReference type="SAM" id="Phobius"/>
    </source>
</evidence>
<keyword evidence="1" id="KW-0812">Transmembrane</keyword>
<keyword evidence="1" id="KW-0472">Membrane</keyword>
<sequence>MPNSGNLRNRGISPQFVAASATAGEGALSEGASARDFQPRIPHHDRLDLVEEMVKQTPSAGPELAANTREIRNTVIDADIRLAKWGWIVLAIAHCGLIYFMVHNLG</sequence>
<proteinExistence type="predicted"/>
<dbReference type="Proteomes" id="UP000077098">
    <property type="component" value="Unassembled WGS sequence"/>
</dbReference>
<comment type="caution">
    <text evidence="2">The sequence shown here is derived from an EMBL/GenBank/DDBJ whole genome shotgun (WGS) entry which is preliminary data.</text>
</comment>
<dbReference type="EMBL" id="LXPS01000001">
    <property type="protein sequence ID" value="OAE49636.1"/>
    <property type="molecule type" value="Genomic_DNA"/>
</dbReference>
<gene>
    <name evidence="2" type="ORF">A7J57_15770</name>
</gene>
<accession>A0A176XJY7</accession>
<keyword evidence="1" id="KW-1133">Transmembrane helix</keyword>
<protein>
    <recommendedName>
        <fullName evidence="4">Transmembrane protein</fullName>
    </recommendedName>
</protein>
<name>A0A176XJY7_AGRTU</name>
<organism evidence="2 3">
    <name type="scientific">Agrobacterium tumefaciens</name>
    <dbReference type="NCBI Taxonomy" id="358"/>
    <lineage>
        <taxon>Bacteria</taxon>
        <taxon>Pseudomonadati</taxon>
        <taxon>Pseudomonadota</taxon>
        <taxon>Alphaproteobacteria</taxon>
        <taxon>Hyphomicrobiales</taxon>
        <taxon>Rhizobiaceae</taxon>
        <taxon>Rhizobium/Agrobacterium group</taxon>
        <taxon>Agrobacterium</taxon>
        <taxon>Agrobacterium tumefaciens complex</taxon>
    </lineage>
</organism>
<evidence type="ECO:0000313" key="2">
    <source>
        <dbReference type="EMBL" id="OAE49636.1"/>
    </source>
</evidence>
<feature type="transmembrane region" description="Helical" evidence="1">
    <location>
        <begin position="82"/>
        <end position="102"/>
    </location>
</feature>
<dbReference type="AlphaFoldDB" id="A0A176XJY7"/>
<dbReference type="RefSeq" id="WP_063946873.1">
    <property type="nucleotide sequence ID" value="NZ_LXPS01000001.1"/>
</dbReference>
<reference evidence="2 3" key="1">
    <citation type="submission" date="2016-05" db="EMBL/GenBank/DDBJ databases">
        <authorList>
            <person name="Lavstsen T."/>
            <person name="Jespersen J.S."/>
        </authorList>
    </citation>
    <scope>NUCLEOTIDE SEQUENCE [LARGE SCALE GENOMIC DNA]</scope>
    <source>
        <strain evidence="2 3">KCJ1736</strain>
    </source>
</reference>
<evidence type="ECO:0008006" key="4">
    <source>
        <dbReference type="Google" id="ProtNLM"/>
    </source>
</evidence>